<protein>
    <submittedName>
        <fullName evidence="1">Uncharacterized protein</fullName>
    </submittedName>
</protein>
<accession>A0A1F4XGG6</accession>
<dbReference type="EMBL" id="MEWX01000014">
    <property type="protein sequence ID" value="OGC80782.1"/>
    <property type="molecule type" value="Genomic_DNA"/>
</dbReference>
<evidence type="ECO:0000313" key="2">
    <source>
        <dbReference type="Proteomes" id="UP000176185"/>
    </source>
</evidence>
<name>A0A1F4XGG6_9BACT</name>
<organism evidence="1 2">
    <name type="scientific">Candidatus Adlerbacteria bacterium RIFCSPLOWO2_01_FULL_51_16</name>
    <dbReference type="NCBI Taxonomy" id="1797243"/>
    <lineage>
        <taxon>Bacteria</taxon>
        <taxon>Candidatus Adleribacteriota</taxon>
    </lineage>
</organism>
<gene>
    <name evidence="1" type="ORF">A2943_02795</name>
</gene>
<proteinExistence type="predicted"/>
<dbReference type="AlphaFoldDB" id="A0A1F4XGG6"/>
<reference evidence="1 2" key="1">
    <citation type="journal article" date="2016" name="Nat. Commun.">
        <title>Thousands of microbial genomes shed light on interconnected biogeochemical processes in an aquifer system.</title>
        <authorList>
            <person name="Anantharaman K."/>
            <person name="Brown C.T."/>
            <person name="Hug L.A."/>
            <person name="Sharon I."/>
            <person name="Castelle C.J."/>
            <person name="Probst A.J."/>
            <person name="Thomas B.C."/>
            <person name="Singh A."/>
            <person name="Wilkins M.J."/>
            <person name="Karaoz U."/>
            <person name="Brodie E.L."/>
            <person name="Williams K.H."/>
            <person name="Hubbard S.S."/>
            <person name="Banfield J.F."/>
        </authorList>
    </citation>
    <scope>NUCLEOTIDE SEQUENCE [LARGE SCALE GENOMIC DNA]</scope>
</reference>
<comment type="caution">
    <text evidence="1">The sequence shown here is derived from an EMBL/GenBank/DDBJ whole genome shotgun (WGS) entry which is preliminary data.</text>
</comment>
<dbReference type="Proteomes" id="UP000176185">
    <property type="component" value="Unassembled WGS sequence"/>
</dbReference>
<sequence length="62" mass="6806">MYVIGGVALAAVLFFGYSKYAHITCTESARDFTNENKSGKSVSDAQKLYELSYTICMGKRGL</sequence>
<evidence type="ECO:0000313" key="1">
    <source>
        <dbReference type="EMBL" id="OGC80782.1"/>
    </source>
</evidence>